<keyword evidence="4" id="KW-1185">Reference proteome</keyword>
<feature type="region of interest" description="Disordered" evidence="1">
    <location>
        <begin position="517"/>
        <end position="598"/>
    </location>
</feature>
<reference evidence="3 4" key="1">
    <citation type="journal article" date="2017" name="Nat. Ecol. Evol.">
        <title>Scallop genome provides insights into evolution of bilaterian karyotype and development.</title>
        <authorList>
            <person name="Wang S."/>
            <person name="Zhang J."/>
            <person name="Jiao W."/>
            <person name="Li J."/>
            <person name="Xun X."/>
            <person name="Sun Y."/>
            <person name="Guo X."/>
            <person name="Huan P."/>
            <person name="Dong B."/>
            <person name="Zhang L."/>
            <person name="Hu X."/>
            <person name="Sun X."/>
            <person name="Wang J."/>
            <person name="Zhao C."/>
            <person name="Wang Y."/>
            <person name="Wang D."/>
            <person name="Huang X."/>
            <person name="Wang R."/>
            <person name="Lv J."/>
            <person name="Li Y."/>
            <person name="Zhang Z."/>
            <person name="Liu B."/>
            <person name="Lu W."/>
            <person name="Hui Y."/>
            <person name="Liang J."/>
            <person name="Zhou Z."/>
            <person name="Hou R."/>
            <person name="Li X."/>
            <person name="Liu Y."/>
            <person name="Li H."/>
            <person name="Ning X."/>
            <person name="Lin Y."/>
            <person name="Zhao L."/>
            <person name="Xing Q."/>
            <person name="Dou J."/>
            <person name="Li Y."/>
            <person name="Mao J."/>
            <person name="Guo H."/>
            <person name="Dou H."/>
            <person name="Li T."/>
            <person name="Mu C."/>
            <person name="Jiang W."/>
            <person name="Fu Q."/>
            <person name="Fu X."/>
            <person name="Miao Y."/>
            <person name="Liu J."/>
            <person name="Yu Q."/>
            <person name="Li R."/>
            <person name="Liao H."/>
            <person name="Li X."/>
            <person name="Kong Y."/>
            <person name="Jiang Z."/>
            <person name="Chourrout D."/>
            <person name="Li R."/>
            <person name="Bao Z."/>
        </authorList>
    </citation>
    <scope>NUCLEOTIDE SEQUENCE [LARGE SCALE GENOMIC DNA]</scope>
    <source>
        <strain evidence="3 4">PY_sf001</strain>
    </source>
</reference>
<feature type="region of interest" description="Disordered" evidence="1">
    <location>
        <begin position="910"/>
        <end position="979"/>
    </location>
</feature>
<feature type="domain" description="B box-type" evidence="2">
    <location>
        <begin position="190"/>
        <end position="230"/>
    </location>
</feature>
<evidence type="ECO:0000313" key="3">
    <source>
        <dbReference type="EMBL" id="OWF40436.1"/>
    </source>
</evidence>
<gene>
    <name evidence="3" type="ORF">KP79_PYT20841</name>
</gene>
<dbReference type="OrthoDB" id="6124764at2759"/>
<evidence type="ECO:0000256" key="1">
    <source>
        <dbReference type="SAM" id="MobiDB-lite"/>
    </source>
</evidence>
<dbReference type="Gene3D" id="3.30.160.60">
    <property type="entry name" value="Classic Zinc Finger"/>
    <property type="match status" value="1"/>
</dbReference>
<feature type="compositionally biased region" description="Polar residues" evidence="1">
    <location>
        <begin position="67"/>
        <end position="131"/>
    </location>
</feature>
<name>A0A210PVE9_MIZYE</name>
<feature type="region of interest" description="Disordered" evidence="1">
    <location>
        <begin position="414"/>
        <end position="485"/>
    </location>
</feature>
<dbReference type="SUPFAM" id="SSF57845">
    <property type="entry name" value="B-box zinc-binding domain"/>
    <property type="match status" value="1"/>
</dbReference>
<feature type="region of interest" description="Disordered" evidence="1">
    <location>
        <begin position="636"/>
        <end position="657"/>
    </location>
</feature>
<feature type="compositionally biased region" description="Polar residues" evidence="1">
    <location>
        <begin position="543"/>
        <end position="552"/>
    </location>
</feature>
<accession>A0A210PVE9</accession>
<dbReference type="AlphaFoldDB" id="A0A210PVE9"/>
<feature type="region of interest" description="Disordered" evidence="1">
    <location>
        <begin position="1"/>
        <end position="137"/>
    </location>
</feature>
<dbReference type="CDD" id="cd19756">
    <property type="entry name" value="Bbox2"/>
    <property type="match status" value="1"/>
</dbReference>
<feature type="compositionally biased region" description="Polar residues" evidence="1">
    <location>
        <begin position="943"/>
        <end position="979"/>
    </location>
</feature>
<evidence type="ECO:0000259" key="2">
    <source>
        <dbReference type="Pfam" id="PF00643"/>
    </source>
</evidence>
<feature type="compositionally biased region" description="Low complexity" evidence="1">
    <location>
        <begin position="725"/>
        <end position="748"/>
    </location>
</feature>
<feature type="compositionally biased region" description="Basic and acidic residues" evidence="1">
    <location>
        <begin position="414"/>
        <end position="435"/>
    </location>
</feature>
<evidence type="ECO:0000313" key="4">
    <source>
        <dbReference type="Proteomes" id="UP000242188"/>
    </source>
</evidence>
<feature type="compositionally biased region" description="Low complexity" evidence="1">
    <location>
        <begin position="685"/>
        <end position="711"/>
    </location>
</feature>
<feature type="compositionally biased region" description="Low complexity" evidence="1">
    <location>
        <begin position="32"/>
        <end position="42"/>
    </location>
</feature>
<feature type="compositionally biased region" description="Basic residues" evidence="1">
    <location>
        <begin position="517"/>
        <end position="527"/>
    </location>
</feature>
<feature type="compositionally biased region" description="Basic and acidic residues" evidence="1">
    <location>
        <begin position="645"/>
        <end position="657"/>
    </location>
</feature>
<dbReference type="Pfam" id="PF00643">
    <property type="entry name" value="zf-B_box"/>
    <property type="match status" value="1"/>
</dbReference>
<feature type="compositionally biased region" description="Polar residues" evidence="1">
    <location>
        <begin position="446"/>
        <end position="458"/>
    </location>
</feature>
<dbReference type="InterPro" id="IPR000315">
    <property type="entry name" value="Znf_B-box"/>
</dbReference>
<proteinExistence type="predicted"/>
<feature type="compositionally biased region" description="Low complexity" evidence="1">
    <location>
        <begin position="767"/>
        <end position="787"/>
    </location>
</feature>
<dbReference type="EMBL" id="NEDP02005463">
    <property type="protein sequence ID" value="OWF40436.1"/>
    <property type="molecule type" value="Genomic_DNA"/>
</dbReference>
<organism evidence="3 4">
    <name type="scientific">Mizuhopecten yessoensis</name>
    <name type="common">Japanese scallop</name>
    <name type="synonym">Patinopecten yessoensis</name>
    <dbReference type="NCBI Taxonomy" id="6573"/>
    <lineage>
        <taxon>Eukaryota</taxon>
        <taxon>Metazoa</taxon>
        <taxon>Spiralia</taxon>
        <taxon>Lophotrochozoa</taxon>
        <taxon>Mollusca</taxon>
        <taxon>Bivalvia</taxon>
        <taxon>Autobranchia</taxon>
        <taxon>Pteriomorphia</taxon>
        <taxon>Pectinida</taxon>
        <taxon>Pectinoidea</taxon>
        <taxon>Pectinidae</taxon>
        <taxon>Mizuhopecten</taxon>
    </lineage>
</organism>
<dbReference type="GO" id="GO:0008270">
    <property type="term" value="F:zinc ion binding"/>
    <property type="evidence" value="ECO:0007669"/>
    <property type="project" value="InterPro"/>
</dbReference>
<feature type="compositionally biased region" description="Low complexity" evidence="1">
    <location>
        <begin position="49"/>
        <end position="66"/>
    </location>
</feature>
<sequence length="979" mass="106727">MAKYPDEDIPALVNGIGTPITQSTTNTEVRDIPIPSSINSNNIPPPSKATLTTNTTDATNGTTPLPVSNSTDAPNNGTTHSPESDTANVTNMVTSPPVSDVTNVTNGSIPIPASNPTDVVTGATPSSTSGNSLPPVASTSVSSVDVITIESSPVRIKTEVIDEEFNTNAVGKNLMENIDWFLDQVEDGYKECDVHKMDMLEQNLVCLTCQKFMCALCLRDFHGGHDIISISKLRECRNVRNILEDDVSALQLMQQAFKTEFDDKQELKKQIEQSAETLLKNVDTAFNQLLIIVESKRKEIKKHICDFEKQNVTELCKDLERIKAIEQSATLMIRRVMVFFTKFDISEARILPNTLSEMISKCREFRVDRRQADHKEKFLPEKKFSNILPSLLAVTNICKTIHPEATKVVWSKITPDRRNGDSDTPSKHVCEDTKDPSVLLAHLASTPENTRSPSPFDTDTTEEMEVTIPKPKKSAAGSKRNSDVQSIVRTSVKDMCSKNHPLQKKTRDFDDCWYRDHKKKHKGRGKSSQKTAEKRKEKDRSVSPGTVRSPTKPSKKARVSTEPSATSPSTSLANSSTDSAFSSSSTSSVPGVSSSMSSLPVITSVVSLAEGNRSMTRKTFNSNNSLSGLFDIDFNSAGTSQESTKNSKDRKQTMDKKKVMAVVPSVNKSLNNVVKHPGRRPGAQSRLSSSSSSSLESITAAPVSAVVTSAPNTRTDTSGSQTVASTSNSRLTGTTTSGSTFTNTSPGTYSRTITLHPERSRSPTPSPSQGSSSRETGAAATPATPAASVADREPSEDSEEVPMGQDGLPILSLVTFYPQTMTQGRTVMVRALQGKIWLGYVSNINALKASCYFSVQWLTGQFGVDTKFEIQEKWQRKSDKVHTDCIICHFDYTMKQVMSDELLQQLKIASKQPPCSVKPRSTPPKPSTASPGRIPTRTDNRTHSASPQLSRDNSTGSAAMTTRRGTPSNKSNPKPNTKS</sequence>
<feature type="compositionally biased region" description="Low complexity" evidence="1">
    <location>
        <begin position="560"/>
        <end position="598"/>
    </location>
</feature>
<protein>
    <recommendedName>
        <fullName evidence="2">B box-type domain-containing protein</fullName>
    </recommendedName>
</protein>
<dbReference type="Proteomes" id="UP000242188">
    <property type="component" value="Unassembled WGS sequence"/>
</dbReference>
<feature type="compositionally biased region" description="Polar residues" evidence="1">
    <location>
        <begin position="712"/>
        <end position="724"/>
    </location>
</feature>
<comment type="caution">
    <text evidence="3">The sequence shown here is derived from an EMBL/GenBank/DDBJ whole genome shotgun (WGS) entry which is preliminary data.</text>
</comment>
<feature type="region of interest" description="Disordered" evidence="1">
    <location>
        <begin position="669"/>
        <end position="805"/>
    </location>
</feature>
<feature type="compositionally biased region" description="Basic and acidic residues" evidence="1">
    <location>
        <begin position="531"/>
        <end position="541"/>
    </location>
</feature>